<evidence type="ECO:0000256" key="2">
    <source>
        <dbReference type="ARBA" id="ARBA00022723"/>
    </source>
</evidence>
<dbReference type="GO" id="GO:0046872">
    <property type="term" value="F:metal ion binding"/>
    <property type="evidence" value="ECO:0007669"/>
    <property type="project" value="UniProtKB-KW"/>
</dbReference>
<organism evidence="6 7">
    <name type="scientific">Agrilutibacter solisilvae</name>
    <dbReference type="NCBI Taxonomy" id="2763317"/>
    <lineage>
        <taxon>Bacteria</taxon>
        <taxon>Pseudomonadati</taxon>
        <taxon>Pseudomonadota</taxon>
        <taxon>Gammaproteobacteria</taxon>
        <taxon>Lysobacterales</taxon>
        <taxon>Lysobacteraceae</taxon>
        <taxon>Agrilutibacter</taxon>
    </lineage>
</organism>
<sequence length="142" mass="15444">MSGPDSLPGNGGCLCGAVRYELRAPPALAGYCHCSLCRHASGAPVLVFATVARVDFAFVRGQPRCFPSTSFGRRWFCADCGTQLCMQVDHEPDTTDVTVASMDDADPVSPTFHIWYASRLAWFDTADTLHRYPHARTSNAGE</sequence>
<dbReference type="SUPFAM" id="SSF51316">
    <property type="entry name" value="Mss4-like"/>
    <property type="match status" value="1"/>
</dbReference>
<keyword evidence="7" id="KW-1185">Reference proteome</keyword>
<dbReference type="InterPro" id="IPR006913">
    <property type="entry name" value="CENP-V/GFA"/>
</dbReference>
<dbReference type="EMBL" id="CP071518">
    <property type="protein sequence ID" value="QSX77853.1"/>
    <property type="molecule type" value="Genomic_DNA"/>
</dbReference>
<evidence type="ECO:0000313" key="7">
    <source>
        <dbReference type="Proteomes" id="UP000639274"/>
    </source>
</evidence>
<keyword evidence="4" id="KW-0456">Lyase</keyword>
<dbReference type="InterPro" id="IPR011057">
    <property type="entry name" value="Mss4-like_sf"/>
</dbReference>
<protein>
    <submittedName>
        <fullName evidence="6">GFA family protein</fullName>
    </submittedName>
</protein>
<dbReference type="PANTHER" id="PTHR33337">
    <property type="entry name" value="GFA DOMAIN-CONTAINING PROTEIN"/>
    <property type="match status" value="1"/>
</dbReference>
<gene>
    <name evidence="6" type="ORF">I8J32_014150</name>
</gene>
<name>A0A974XZM2_9GAMM</name>
<proteinExistence type="inferred from homology"/>
<evidence type="ECO:0000256" key="3">
    <source>
        <dbReference type="ARBA" id="ARBA00022833"/>
    </source>
</evidence>
<evidence type="ECO:0000256" key="1">
    <source>
        <dbReference type="ARBA" id="ARBA00005495"/>
    </source>
</evidence>
<evidence type="ECO:0000256" key="4">
    <source>
        <dbReference type="ARBA" id="ARBA00023239"/>
    </source>
</evidence>
<evidence type="ECO:0000313" key="6">
    <source>
        <dbReference type="EMBL" id="QSX77853.1"/>
    </source>
</evidence>
<comment type="similarity">
    <text evidence="1">Belongs to the Gfa family.</text>
</comment>
<dbReference type="KEGG" id="lsf:I8J32_014150"/>
<reference evidence="6 7" key="1">
    <citation type="submission" date="2021-03" db="EMBL/GenBank/DDBJ databases">
        <title>Lysobacter sp. nov. isolated from soil of gangwondo yeongwol, south Korea.</title>
        <authorList>
            <person name="Kim K.R."/>
            <person name="Kim K.H."/>
            <person name="Jeon C.O."/>
        </authorList>
    </citation>
    <scope>NUCLEOTIDE SEQUENCE [LARGE SCALE GENOMIC DNA]</scope>
    <source>
        <strain evidence="6 7">R19</strain>
    </source>
</reference>
<dbReference type="AlphaFoldDB" id="A0A974XZM2"/>
<keyword evidence="3" id="KW-0862">Zinc</keyword>
<dbReference type="PROSITE" id="PS51891">
    <property type="entry name" value="CENP_V_GFA"/>
    <property type="match status" value="1"/>
</dbReference>
<dbReference type="Pfam" id="PF04828">
    <property type="entry name" value="GFA"/>
    <property type="match status" value="1"/>
</dbReference>
<dbReference type="RefSeq" id="WP_200615706.1">
    <property type="nucleotide sequence ID" value="NZ_CP071518.1"/>
</dbReference>
<keyword evidence="2" id="KW-0479">Metal-binding</keyword>
<evidence type="ECO:0000259" key="5">
    <source>
        <dbReference type="PROSITE" id="PS51891"/>
    </source>
</evidence>
<dbReference type="Gene3D" id="3.90.1590.10">
    <property type="entry name" value="glutathione-dependent formaldehyde- activating enzyme (gfa)"/>
    <property type="match status" value="1"/>
</dbReference>
<dbReference type="PANTHER" id="PTHR33337:SF40">
    <property type="entry name" value="CENP-V_GFA DOMAIN-CONTAINING PROTEIN-RELATED"/>
    <property type="match status" value="1"/>
</dbReference>
<dbReference type="GO" id="GO:0016846">
    <property type="term" value="F:carbon-sulfur lyase activity"/>
    <property type="evidence" value="ECO:0007669"/>
    <property type="project" value="InterPro"/>
</dbReference>
<feature type="domain" description="CENP-V/GFA" evidence="5">
    <location>
        <begin position="9"/>
        <end position="124"/>
    </location>
</feature>
<dbReference type="Proteomes" id="UP000639274">
    <property type="component" value="Chromosome"/>
</dbReference>
<accession>A0A974XZM2</accession>